<organism evidence="5 6">
    <name type="scientific">Triparma columacea</name>
    <dbReference type="NCBI Taxonomy" id="722753"/>
    <lineage>
        <taxon>Eukaryota</taxon>
        <taxon>Sar</taxon>
        <taxon>Stramenopiles</taxon>
        <taxon>Ochrophyta</taxon>
        <taxon>Bolidophyceae</taxon>
        <taxon>Parmales</taxon>
        <taxon>Triparmaceae</taxon>
        <taxon>Triparma</taxon>
    </lineage>
</organism>
<dbReference type="SUPFAM" id="SSF52540">
    <property type="entry name" value="P-loop containing nucleoside triphosphate hydrolases"/>
    <property type="match status" value="1"/>
</dbReference>
<dbReference type="Pfam" id="PF00071">
    <property type="entry name" value="Ras"/>
    <property type="match status" value="1"/>
</dbReference>
<dbReference type="PANTHER" id="PTHR47981:SF20">
    <property type="entry name" value="RAS-RELATED PROTEIN RAB-7A"/>
    <property type="match status" value="1"/>
</dbReference>
<name>A0A9W7L4Q4_9STRA</name>
<keyword evidence="3" id="KW-0342">GTP-binding</keyword>
<feature type="region of interest" description="Disordered" evidence="4">
    <location>
        <begin position="1"/>
        <end position="20"/>
    </location>
</feature>
<comment type="caution">
    <text evidence="5">The sequence shown here is derived from an EMBL/GenBank/DDBJ whole genome shotgun (WGS) entry which is preliminary data.</text>
</comment>
<dbReference type="GO" id="GO:0003924">
    <property type="term" value="F:GTPase activity"/>
    <property type="evidence" value="ECO:0007669"/>
    <property type="project" value="InterPro"/>
</dbReference>
<feature type="compositionally biased region" description="Pro residues" evidence="4">
    <location>
        <begin position="1"/>
        <end position="18"/>
    </location>
</feature>
<evidence type="ECO:0000313" key="5">
    <source>
        <dbReference type="EMBL" id="GMI29694.1"/>
    </source>
</evidence>
<keyword evidence="6" id="KW-1185">Reference proteome</keyword>
<evidence type="ECO:0000256" key="3">
    <source>
        <dbReference type="ARBA" id="ARBA00023134"/>
    </source>
</evidence>
<dbReference type="PROSITE" id="PS51419">
    <property type="entry name" value="RAB"/>
    <property type="match status" value="1"/>
</dbReference>
<dbReference type="AlphaFoldDB" id="A0A9W7L4Q4"/>
<sequence>MPPPRVHSSSPPLPPLEPPTSSVGPFSVLSNLVFPCVGLGLNRSMMGSKSAPGAQRMKEVQVNNFLKAVLTTPFLGPCIMAGRDNSIMYEQYDLHIIDSEEYRKDRNFFHPPPDKLTLFVSGFFCYCYTISWHERVLKRKIESPSDILYDWESSSRAVRAQEFEDVPIKKVAILGAPGVGKSGVFARLCGGGFPEAVSLVAHGEEEGGEKEVDIGARYRDKNVNVGARMVAVEGELGEGVLEFWDVPPDCQASHVEVTSGMALEGADLVVMVFDVRHKRTFLNMMNAVEEVKVRAHEDGKTQPPFVVLGNFCDTLQTEEKDFRFKSDVEAFCRKNAGGEYHLVSARTGEGIVSALKEIFVKSRGSAGDENVAVKEGMERT</sequence>
<dbReference type="PANTHER" id="PTHR47981">
    <property type="entry name" value="RAB FAMILY"/>
    <property type="match status" value="1"/>
</dbReference>
<reference evidence="6" key="1">
    <citation type="journal article" date="2023" name="Commun. Biol.">
        <title>Genome analysis of Parmales, the sister group of diatoms, reveals the evolutionary specialization of diatoms from phago-mixotrophs to photoautotrophs.</title>
        <authorList>
            <person name="Ban H."/>
            <person name="Sato S."/>
            <person name="Yoshikawa S."/>
            <person name="Yamada K."/>
            <person name="Nakamura Y."/>
            <person name="Ichinomiya M."/>
            <person name="Sato N."/>
            <person name="Blanc-Mathieu R."/>
            <person name="Endo H."/>
            <person name="Kuwata A."/>
            <person name="Ogata H."/>
        </authorList>
    </citation>
    <scope>NUCLEOTIDE SEQUENCE [LARGE SCALE GENOMIC DNA]</scope>
</reference>
<accession>A0A9W7L4Q4</accession>
<dbReference type="InterPro" id="IPR027417">
    <property type="entry name" value="P-loop_NTPase"/>
</dbReference>
<protein>
    <submittedName>
        <fullName evidence="5">Uncharacterized protein</fullName>
    </submittedName>
</protein>
<dbReference type="Gene3D" id="3.40.50.300">
    <property type="entry name" value="P-loop containing nucleotide triphosphate hydrolases"/>
    <property type="match status" value="1"/>
</dbReference>
<evidence type="ECO:0000256" key="4">
    <source>
        <dbReference type="SAM" id="MobiDB-lite"/>
    </source>
</evidence>
<evidence type="ECO:0000256" key="1">
    <source>
        <dbReference type="ARBA" id="ARBA00006270"/>
    </source>
</evidence>
<evidence type="ECO:0000313" key="6">
    <source>
        <dbReference type="Proteomes" id="UP001165065"/>
    </source>
</evidence>
<dbReference type="OrthoDB" id="10330862at2759"/>
<dbReference type="EMBL" id="BRYA01000687">
    <property type="protein sequence ID" value="GMI29694.1"/>
    <property type="molecule type" value="Genomic_DNA"/>
</dbReference>
<evidence type="ECO:0000256" key="2">
    <source>
        <dbReference type="ARBA" id="ARBA00022741"/>
    </source>
</evidence>
<gene>
    <name evidence="5" type="ORF">TrCOL_g8951</name>
</gene>
<dbReference type="InterPro" id="IPR001806">
    <property type="entry name" value="Small_GTPase"/>
</dbReference>
<proteinExistence type="inferred from homology"/>
<dbReference type="Proteomes" id="UP001165065">
    <property type="component" value="Unassembled WGS sequence"/>
</dbReference>
<dbReference type="GO" id="GO:0005525">
    <property type="term" value="F:GTP binding"/>
    <property type="evidence" value="ECO:0007669"/>
    <property type="project" value="UniProtKB-KW"/>
</dbReference>
<keyword evidence="2" id="KW-0547">Nucleotide-binding</keyword>
<comment type="similarity">
    <text evidence="1">Belongs to the small GTPase superfamily. Rab family.</text>
</comment>